<proteinExistence type="predicted"/>
<name>A0AAV7MB24_PLEWA</name>
<evidence type="ECO:0000313" key="3">
    <source>
        <dbReference type="Proteomes" id="UP001066276"/>
    </source>
</evidence>
<gene>
    <name evidence="2" type="ORF">NDU88_005076</name>
</gene>
<dbReference type="Proteomes" id="UP001066276">
    <property type="component" value="Chromosome 10"/>
</dbReference>
<comment type="caution">
    <text evidence="2">The sequence shown here is derived from an EMBL/GenBank/DDBJ whole genome shotgun (WGS) entry which is preliminary data.</text>
</comment>
<feature type="compositionally biased region" description="Basic and acidic residues" evidence="1">
    <location>
        <begin position="136"/>
        <end position="146"/>
    </location>
</feature>
<keyword evidence="3" id="KW-1185">Reference proteome</keyword>
<evidence type="ECO:0000313" key="2">
    <source>
        <dbReference type="EMBL" id="KAJ1099985.1"/>
    </source>
</evidence>
<dbReference type="AlphaFoldDB" id="A0AAV7MB24"/>
<feature type="region of interest" description="Disordered" evidence="1">
    <location>
        <begin position="120"/>
        <end position="185"/>
    </location>
</feature>
<evidence type="ECO:0000256" key="1">
    <source>
        <dbReference type="SAM" id="MobiDB-lite"/>
    </source>
</evidence>
<sequence>MWFVSCGSWGFFKAVIIVDQYWNAEQVVAGGEDRAEAPSESEHGPGLAPPFFPGHGAGAVASGGRQESWLHAGGIWPRCCNTVPGSLLLSFSGSGWGLGLAAHAGARGTCPGEPRLEAALSRPRAAPGSGAGQQQHESDGVLREDPGGGALWGRQPTGLQPHPAGGDPLQEGHRQGEFGRAGNHNMALPGEWVTERAGGQRSPGAHAFCCCPGVSKERLERLEASTVR</sequence>
<accession>A0AAV7MB24</accession>
<dbReference type="EMBL" id="JANPWB010000014">
    <property type="protein sequence ID" value="KAJ1099985.1"/>
    <property type="molecule type" value="Genomic_DNA"/>
</dbReference>
<reference evidence="2" key="1">
    <citation type="journal article" date="2022" name="bioRxiv">
        <title>Sequencing and chromosome-scale assembly of the giantPleurodeles waltlgenome.</title>
        <authorList>
            <person name="Brown T."/>
            <person name="Elewa A."/>
            <person name="Iarovenko S."/>
            <person name="Subramanian E."/>
            <person name="Araus A.J."/>
            <person name="Petzold A."/>
            <person name="Susuki M."/>
            <person name="Suzuki K.-i.T."/>
            <person name="Hayashi T."/>
            <person name="Toyoda A."/>
            <person name="Oliveira C."/>
            <person name="Osipova E."/>
            <person name="Leigh N.D."/>
            <person name="Simon A."/>
            <person name="Yun M.H."/>
        </authorList>
    </citation>
    <scope>NUCLEOTIDE SEQUENCE</scope>
    <source>
        <strain evidence="2">20211129_DDA</strain>
        <tissue evidence="2">Liver</tissue>
    </source>
</reference>
<protein>
    <submittedName>
        <fullName evidence="2">Uncharacterized protein</fullName>
    </submittedName>
</protein>
<organism evidence="2 3">
    <name type="scientific">Pleurodeles waltl</name>
    <name type="common">Iberian ribbed newt</name>
    <dbReference type="NCBI Taxonomy" id="8319"/>
    <lineage>
        <taxon>Eukaryota</taxon>
        <taxon>Metazoa</taxon>
        <taxon>Chordata</taxon>
        <taxon>Craniata</taxon>
        <taxon>Vertebrata</taxon>
        <taxon>Euteleostomi</taxon>
        <taxon>Amphibia</taxon>
        <taxon>Batrachia</taxon>
        <taxon>Caudata</taxon>
        <taxon>Salamandroidea</taxon>
        <taxon>Salamandridae</taxon>
        <taxon>Pleurodelinae</taxon>
        <taxon>Pleurodeles</taxon>
    </lineage>
</organism>